<sequence length="578" mass="62977">MTEHVEPARHAPYLPRYSDPKDIEDFVTKLESFERSELTAEQFRAFRLQRGVYGQRQDGVQMLRVKIPYGLVGPEQLEALADVADNWGHGIGNVTTRQNVQFHFVQMKDIEPAMRRLDEAGLTTREACGNTARTVTGCEVAEVCKAAPFDISPYAESLTRYFLRHPLSGGLPRKFKTAFSGCASDCAMTQINDLGFIATVKNGEPGFIVVAAGGLSTSPQAAITLHEFVHPGEIARIGEAILRLFNRLGNRDNKHRARLKYVLRKLGEAKFRETYAQIRAEVDAEAAAELKLPEAPSRTPAPPVEAPEERPAGFLAWRASAVVDQKQDGYAAVYIRLQHGELSSKDLRGLARIVGRFGDGSVRLTIDQNALLSWVHQKSLPALYAALTELGLTRTGVHTARDVVACPGAESCNLAVTSSRALGAAITARLEEDDARELAASVDTSIKISGCPNSCGQHHVADLGFHGGAKSFGNVTVPVYQLHLGGGVDENGARFGRQVVKIIARRVPEAVVLLMKLYETDRKEGERPRQFFQRVDPKRVTAALASLAGPPAAGEHEEADIGEERGFVVDLKEGECAA</sequence>
<dbReference type="Pfam" id="PF01077">
    <property type="entry name" value="NIR_SIR"/>
    <property type="match status" value="2"/>
</dbReference>
<evidence type="ECO:0000256" key="2">
    <source>
        <dbReference type="ARBA" id="ARBA00022617"/>
    </source>
</evidence>
<dbReference type="Gene3D" id="3.30.413.10">
    <property type="entry name" value="Sulfite Reductase Hemoprotein, domain 1"/>
    <property type="match status" value="2"/>
</dbReference>
<dbReference type="PROSITE" id="PS00365">
    <property type="entry name" value="NIR_SIR"/>
    <property type="match status" value="2"/>
</dbReference>
<feature type="domain" description="Nitrite/sulphite reductase 4Fe-4S" evidence="7">
    <location>
        <begin position="399"/>
        <end position="539"/>
    </location>
</feature>
<dbReference type="PANTHER" id="PTHR32439">
    <property type="entry name" value="FERREDOXIN--NITRITE REDUCTASE, CHLOROPLASTIC"/>
    <property type="match status" value="1"/>
</dbReference>
<evidence type="ECO:0000256" key="3">
    <source>
        <dbReference type="ARBA" id="ARBA00022723"/>
    </source>
</evidence>
<dbReference type="InterPro" id="IPR045854">
    <property type="entry name" value="NO2/SO3_Rdtase_4Fe4S_sf"/>
</dbReference>
<protein>
    <submittedName>
        <fullName evidence="9">Nitrite/sulfite reductase</fullName>
    </submittedName>
</protein>
<dbReference type="InterPro" id="IPR036136">
    <property type="entry name" value="Nit/Sulf_reduc_fer-like_dom_sf"/>
</dbReference>
<feature type="domain" description="Nitrite/Sulfite reductase ferredoxin-like" evidence="8">
    <location>
        <begin position="53"/>
        <end position="120"/>
    </location>
</feature>
<keyword evidence="1" id="KW-0004">4Fe-4S</keyword>
<dbReference type="Gene3D" id="3.90.480.10">
    <property type="entry name" value="Sulfite Reductase Hemoprotein,Domain 2"/>
    <property type="match status" value="1"/>
</dbReference>
<evidence type="ECO:0000256" key="6">
    <source>
        <dbReference type="ARBA" id="ARBA00023014"/>
    </source>
</evidence>
<dbReference type="InterPro" id="IPR006067">
    <property type="entry name" value="NO2/SO3_Rdtase_4Fe4S_dom"/>
</dbReference>
<gene>
    <name evidence="9" type="ORF">LZC94_33390</name>
</gene>
<keyword evidence="6" id="KW-0411">Iron-sulfur</keyword>
<keyword evidence="2" id="KW-0349">Heme</keyword>
<keyword evidence="4" id="KW-0560">Oxidoreductase</keyword>
<dbReference type="PRINTS" id="PR00397">
    <property type="entry name" value="SIROHAEM"/>
</dbReference>
<evidence type="ECO:0000313" key="10">
    <source>
        <dbReference type="Proteomes" id="UP001370348"/>
    </source>
</evidence>
<dbReference type="Proteomes" id="UP001370348">
    <property type="component" value="Chromosome"/>
</dbReference>
<keyword evidence="3" id="KW-0479">Metal-binding</keyword>
<accession>A0ABZ2LUR9</accession>
<organism evidence="9 10">
    <name type="scientific">Pendulispora albinea</name>
    <dbReference type="NCBI Taxonomy" id="2741071"/>
    <lineage>
        <taxon>Bacteria</taxon>
        <taxon>Pseudomonadati</taxon>
        <taxon>Myxococcota</taxon>
        <taxon>Myxococcia</taxon>
        <taxon>Myxococcales</taxon>
        <taxon>Sorangiineae</taxon>
        <taxon>Pendulisporaceae</taxon>
        <taxon>Pendulispora</taxon>
    </lineage>
</organism>
<feature type="domain" description="Nitrite/Sulfite reductase ferredoxin-like" evidence="8">
    <location>
        <begin position="324"/>
        <end position="389"/>
    </location>
</feature>
<dbReference type="RefSeq" id="WP_394822353.1">
    <property type="nucleotide sequence ID" value="NZ_CP089984.1"/>
</dbReference>
<evidence type="ECO:0000313" key="9">
    <source>
        <dbReference type="EMBL" id="WXB12732.1"/>
    </source>
</evidence>
<dbReference type="EMBL" id="CP089984">
    <property type="protein sequence ID" value="WXB12732.1"/>
    <property type="molecule type" value="Genomic_DNA"/>
</dbReference>
<evidence type="ECO:0000259" key="7">
    <source>
        <dbReference type="Pfam" id="PF01077"/>
    </source>
</evidence>
<evidence type="ECO:0000259" key="8">
    <source>
        <dbReference type="Pfam" id="PF03460"/>
    </source>
</evidence>
<proteinExistence type="predicted"/>
<name>A0ABZ2LUR9_9BACT</name>
<evidence type="ECO:0000256" key="5">
    <source>
        <dbReference type="ARBA" id="ARBA00023004"/>
    </source>
</evidence>
<dbReference type="InterPro" id="IPR005117">
    <property type="entry name" value="NiRdtase/SiRdtase_haem-b_fer"/>
</dbReference>
<dbReference type="InterPro" id="IPR006066">
    <property type="entry name" value="NO2/SO3_Rdtase_FeS/sirohaem_BS"/>
</dbReference>
<dbReference type="PANTHER" id="PTHR32439:SF9">
    <property type="entry name" value="BLR3264 PROTEIN"/>
    <property type="match status" value="1"/>
</dbReference>
<dbReference type="Pfam" id="PF03460">
    <property type="entry name" value="NIR_SIR_ferr"/>
    <property type="match status" value="2"/>
</dbReference>
<dbReference type="SUPFAM" id="SSF55124">
    <property type="entry name" value="Nitrite/Sulfite reductase N-terminal domain-like"/>
    <property type="match status" value="2"/>
</dbReference>
<keyword evidence="10" id="KW-1185">Reference proteome</keyword>
<evidence type="ECO:0000256" key="1">
    <source>
        <dbReference type="ARBA" id="ARBA00022485"/>
    </source>
</evidence>
<evidence type="ECO:0000256" key="4">
    <source>
        <dbReference type="ARBA" id="ARBA00023002"/>
    </source>
</evidence>
<reference evidence="9 10" key="1">
    <citation type="submission" date="2021-12" db="EMBL/GenBank/DDBJ databases">
        <title>Discovery of the Pendulisporaceae a myxobacterial family with distinct sporulation behavior and unique specialized metabolism.</title>
        <authorList>
            <person name="Garcia R."/>
            <person name="Popoff A."/>
            <person name="Bader C.D."/>
            <person name="Loehr J."/>
            <person name="Walesch S."/>
            <person name="Walt C."/>
            <person name="Boldt J."/>
            <person name="Bunk B."/>
            <person name="Haeckl F.J.F.P.J."/>
            <person name="Gunesch A.P."/>
            <person name="Birkelbach J."/>
            <person name="Nuebel U."/>
            <person name="Pietschmann T."/>
            <person name="Bach T."/>
            <person name="Mueller R."/>
        </authorList>
    </citation>
    <scope>NUCLEOTIDE SEQUENCE [LARGE SCALE GENOMIC DNA]</scope>
    <source>
        <strain evidence="9 10">MSr11954</strain>
    </source>
</reference>
<keyword evidence="5" id="KW-0408">Iron</keyword>
<feature type="domain" description="Nitrite/sulphite reductase 4Fe-4S" evidence="7">
    <location>
        <begin position="128"/>
        <end position="275"/>
    </location>
</feature>
<dbReference type="InterPro" id="IPR051329">
    <property type="entry name" value="NIR_SIR_4Fe-4S"/>
</dbReference>
<dbReference type="SUPFAM" id="SSF56014">
    <property type="entry name" value="Nitrite and sulphite reductase 4Fe-4S domain-like"/>
    <property type="match status" value="2"/>
</dbReference>